<dbReference type="Pfam" id="PF08245">
    <property type="entry name" value="Mur_ligase_M"/>
    <property type="match status" value="1"/>
</dbReference>
<dbReference type="GO" id="GO:0009252">
    <property type="term" value="P:peptidoglycan biosynthetic process"/>
    <property type="evidence" value="ECO:0007669"/>
    <property type="project" value="UniProtKB-UniPathway"/>
</dbReference>
<keyword evidence="2" id="KW-0961">Cell wall biogenesis/degradation</keyword>
<dbReference type="InterPro" id="IPR036615">
    <property type="entry name" value="Mur_ligase_C_dom_sf"/>
</dbReference>
<dbReference type="GO" id="GO:0005524">
    <property type="term" value="F:ATP binding"/>
    <property type="evidence" value="ECO:0007669"/>
    <property type="project" value="InterPro"/>
</dbReference>
<comment type="pathway">
    <text evidence="2">Cell wall biogenesis; peptidoglycan biosynthesis.</text>
</comment>
<dbReference type="PANTHER" id="PTHR23135">
    <property type="entry name" value="MUR LIGASE FAMILY MEMBER"/>
    <property type="match status" value="1"/>
</dbReference>
<comment type="caution">
    <text evidence="5">The sequence shown here is derived from an EMBL/GenBank/DDBJ whole genome shotgun (WGS) entry which is preliminary data.</text>
</comment>
<feature type="domain" description="Mur ligase C-terminal" evidence="3">
    <location>
        <begin position="236"/>
        <end position="367"/>
    </location>
</feature>
<dbReference type="GO" id="GO:0016881">
    <property type="term" value="F:acid-amino acid ligase activity"/>
    <property type="evidence" value="ECO:0007669"/>
    <property type="project" value="InterPro"/>
</dbReference>
<dbReference type="NCBIfam" id="NF001126">
    <property type="entry name" value="PRK00139.1-4"/>
    <property type="match status" value="1"/>
</dbReference>
<dbReference type="InterPro" id="IPR004101">
    <property type="entry name" value="Mur_ligase_C"/>
</dbReference>
<keyword evidence="2" id="KW-0132">Cell division</keyword>
<dbReference type="GO" id="GO:0071555">
    <property type="term" value="P:cell wall organization"/>
    <property type="evidence" value="ECO:0007669"/>
    <property type="project" value="UniProtKB-KW"/>
</dbReference>
<dbReference type="GO" id="GO:0051301">
    <property type="term" value="P:cell division"/>
    <property type="evidence" value="ECO:0007669"/>
    <property type="project" value="UniProtKB-KW"/>
</dbReference>
<dbReference type="SUPFAM" id="SSF53244">
    <property type="entry name" value="MurD-like peptide ligases, peptide-binding domain"/>
    <property type="match status" value="1"/>
</dbReference>
<comment type="similarity">
    <text evidence="1">Belongs to the MurCDEF family. MurE subfamily.</text>
</comment>
<name>A0A1F5GZF2_9BACT</name>
<dbReference type="GO" id="GO:0008360">
    <property type="term" value="P:regulation of cell shape"/>
    <property type="evidence" value="ECO:0007669"/>
    <property type="project" value="UniProtKB-KW"/>
</dbReference>
<evidence type="ECO:0000259" key="4">
    <source>
        <dbReference type="Pfam" id="PF08245"/>
    </source>
</evidence>
<protein>
    <recommendedName>
        <fullName evidence="7">UDP-N-acetylmuramyl-tripeptide synthetase</fullName>
    </recommendedName>
</protein>
<dbReference type="InterPro" id="IPR013221">
    <property type="entry name" value="Mur_ligase_cen"/>
</dbReference>
<dbReference type="SUPFAM" id="SSF53623">
    <property type="entry name" value="MurD-like peptide ligases, catalytic domain"/>
    <property type="match status" value="1"/>
</dbReference>
<dbReference type="GO" id="GO:0005737">
    <property type="term" value="C:cytoplasm"/>
    <property type="evidence" value="ECO:0007669"/>
    <property type="project" value="UniProtKB-SubCell"/>
</dbReference>
<keyword evidence="2" id="KW-0573">Peptidoglycan synthesis</keyword>
<gene>
    <name evidence="5" type="ORF">A3A49_02255</name>
</gene>
<feature type="domain" description="Mur ligase central" evidence="4">
    <location>
        <begin position="33"/>
        <end position="214"/>
    </location>
</feature>
<evidence type="ECO:0008006" key="7">
    <source>
        <dbReference type="Google" id="ProtNLM"/>
    </source>
</evidence>
<accession>A0A1F5GZF2</accession>
<evidence type="ECO:0000259" key="3">
    <source>
        <dbReference type="Pfam" id="PF02875"/>
    </source>
</evidence>
<dbReference type="EMBL" id="MFBO01000036">
    <property type="protein sequence ID" value="OGD97185.1"/>
    <property type="molecule type" value="Genomic_DNA"/>
</dbReference>
<evidence type="ECO:0000313" key="6">
    <source>
        <dbReference type="Proteomes" id="UP000176740"/>
    </source>
</evidence>
<evidence type="ECO:0000256" key="1">
    <source>
        <dbReference type="ARBA" id="ARBA00005898"/>
    </source>
</evidence>
<dbReference type="AlphaFoldDB" id="A0A1F5GZF2"/>
<proteinExistence type="inferred from homology"/>
<dbReference type="Proteomes" id="UP000176740">
    <property type="component" value="Unassembled WGS sequence"/>
</dbReference>
<dbReference type="NCBIfam" id="TIGR01085">
    <property type="entry name" value="murE"/>
    <property type="match status" value="1"/>
</dbReference>
<keyword evidence="2" id="KW-0131">Cell cycle</keyword>
<dbReference type="Gene3D" id="3.40.1190.10">
    <property type="entry name" value="Mur-like, catalytic domain"/>
    <property type="match status" value="1"/>
</dbReference>
<dbReference type="STRING" id="1797725.A3A49_02255"/>
<dbReference type="PANTHER" id="PTHR23135:SF4">
    <property type="entry name" value="UDP-N-ACETYLMURAMOYL-L-ALANYL-D-GLUTAMATE--2,6-DIAMINOPIMELATE LIGASE MURE HOMOLOG, CHLOROPLASTIC"/>
    <property type="match status" value="1"/>
</dbReference>
<dbReference type="UniPathway" id="UPA00219"/>
<reference evidence="5 6" key="1">
    <citation type="journal article" date="2016" name="Nat. Commun.">
        <title>Thousands of microbial genomes shed light on interconnected biogeochemical processes in an aquifer system.</title>
        <authorList>
            <person name="Anantharaman K."/>
            <person name="Brown C.T."/>
            <person name="Hug L.A."/>
            <person name="Sharon I."/>
            <person name="Castelle C.J."/>
            <person name="Probst A.J."/>
            <person name="Thomas B.C."/>
            <person name="Singh A."/>
            <person name="Wilkins M.J."/>
            <person name="Karaoz U."/>
            <person name="Brodie E.L."/>
            <person name="Williams K.H."/>
            <person name="Hubbard S.S."/>
            <person name="Banfield J.F."/>
        </authorList>
    </citation>
    <scope>NUCLEOTIDE SEQUENCE [LARGE SCALE GENOMIC DNA]</scope>
</reference>
<organism evidence="5 6">
    <name type="scientific">Candidatus Curtissbacteria bacterium RIFCSPLOWO2_01_FULL_38_11b</name>
    <dbReference type="NCBI Taxonomy" id="1797725"/>
    <lineage>
        <taxon>Bacteria</taxon>
        <taxon>Candidatus Curtissiibacteriota</taxon>
    </lineage>
</organism>
<evidence type="ECO:0000256" key="2">
    <source>
        <dbReference type="RuleBase" id="RU004135"/>
    </source>
</evidence>
<dbReference type="Gene3D" id="3.90.190.20">
    <property type="entry name" value="Mur ligase, C-terminal domain"/>
    <property type="match status" value="1"/>
</dbReference>
<keyword evidence="2" id="KW-0133">Cell shape</keyword>
<dbReference type="InterPro" id="IPR005761">
    <property type="entry name" value="UDP-N-AcMur-Glu-dNH2Pim_ligase"/>
</dbReference>
<evidence type="ECO:0000313" key="5">
    <source>
        <dbReference type="EMBL" id="OGD97185.1"/>
    </source>
</evidence>
<comment type="subcellular location">
    <subcellularLocation>
        <location evidence="2">Cytoplasm</location>
    </subcellularLocation>
</comment>
<sequence>MWQQFKNYYHLLQAFFAAVYFGFPSQKIKVIGVTGTDGKTTTVNLIYHILKSTHINVSMVSSVGAKIGKYDYDTGLHVSTPSPWHVQKYLKKAVDTGSKYFVIEATSHGLDQNRLAFVDFEIGILTNITHEHLDYHKNWKQYALSKLILLENSKLKIINLDDNSFKFVRNKIGGEILTYSKEKKADINTKNFHILLNIDGHYNLSNALAACAVATSIGVPKQQILKVISTFKGVKGRFEKIDIGQKFKVFIDFAHTPNGLENVLTSLKSKLKKGGRLIAVFGSAGARDTLKRATMGKVASKIADVIILTSEDPRGEDPQKICQEIAQGVRGKVLNKNYHIIVDRRHAIEFAINMAKDDDIIGLFGKGHERSINIKGEEYPWDEFKVASQALKKRLKV</sequence>
<dbReference type="Pfam" id="PF02875">
    <property type="entry name" value="Mur_ligase_C"/>
    <property type="match status" value="1"/>
</dbReference>
<dbReference type="InterPro" id="IPR036565">
    <property type="entry name" value="Mur-like_cat_sf"/>
</dbReference>